<dbReference type="Proteomes" id="UP001370490">
    <property type="component" value="Unassembled WGS sequence"/>
</dbReference>
<accession>A0AAN8W2R9</accession>
<evidence type="ECO:0000313" key="2">
    <source>
        <dbReference type="Proteomes" id="UP001370490"/>
    </source>
</evidence>
<sequence length="156" mass="17934">MSTQKSVTEYFQGMYGFTIHHLPCLQAEAAILARLKLEFFQPHCGKDKAYMLQADQWNMLNKKLNYEFIPIYSVRPDLVKKALKHVVNATTDKLGGRELELLIAILPDNNGSLYDMFFSVAPCNDAITALNMRPYLKRACFIFKGFEKEYVKQIEG</sequence>
<dbReference type="EMBL" id="JBAMMX010000003">
    <property type="protein sequence ID" value="KAK6945039.1"/>
    <property type="molecule type" value="Genomic_DNA"/>
</dbReference>
<organism evidence="1 2">
    <name type="scientific">Dillenia turbinata</name>
    <dbReference type="NCBI Taxonomy" id="194707"/>
    <lineage>
        <taxon>Eukaryota</taxon>
        <taxon>Viridiplantae</taxon>
        <taxon>Streptophyta</taxon>
        <taxon>Embryophyta</taxon>
        <taxon>Tracheophyta</taxon>
        <taxon>Spermatophyta</taxon>
        <taxon>Magnoliopsida</taxon>
        <taxon>eudicotyledons</taxon>
        <taxon>Gunneridae</taxon>
        <taxon>Pentapetalae</taxon>
        <taxon>Dilleniales</taxon>
        <taxon>Dilleniaceae</taxon>
        <taxon>Dillenia</taxon>
    </lineage>
</organism>
<protein>
    <submittedName>
        <fullName evidence="1">Uncharacterized protein</fullName>
    </submittedName>
</protein>
<comment type="caution">
    <text evidence="1">The sequence shown here is derived from an EMBL/GenBank/DDBJ whole genome shotgun (WGS) entry which is preliminary data.</text>
</comment>
<dbReference type="AlphaFoldDB" id="A0AAN8W2R9"/>
<gene>
    <name evidence="1" type="ORF">RJ641_026141</name>
</gene>
<reference evidence="1 2" key="1">
    <citation type="submission" date="2023-12" db="EMBL/GenBank/DDBJ databases">
        <title>A high-quality genome assembly for Dillenia turbinata (Dilleniales).</title>
        <authorList>
            <person name="Chanderbali A."/>
        </authorList>
    </citation>
    <scope>NUCLEOTIDE SEQUENCE [LARGE SCALE GENOMIC DNA]</scope>
    <source>
        <strain evidence="1">LSX21</strain>
        <tissue evidence="1">Leaf</tissue>
    </source>
</reference>
<proteinExistence type="predicted"/>
<name>A0AAN8W2R9_9MAGN</name>
<evidence type="ECO:0000313" key="1">
    <source>
        <dbReference type="EMBL" id="KAK6945039.1"/>
    </source>
</evidence>
<keyword evidence="2" id="KW-1185">Reference proteome</keyword>